<feature type="repeat" description="Hemopexin" evidence="17">
    <location>
        <begin position="55"/>
        <end position="95"/>
    </location>
</feature>
<dbReference type="CDD" id="cd00094">
    <property type="entry name" value="HX"/>
    <property type="match status" value="2"/>
</dbReference>
<evidence type="ECO:0000313" key="19">
    <source>
        <dbReference type="Proteomes" id="UP001732720"/>
    </source>
</evidence>
<dbReference type="PROSITE" id="PS51642">
    <property type="entry name" value="HEMOPEXIN_2"/>
    <property type="match status" value="7"/>
</dbReference>
<evidence type="ECO:0000256" key="14">
    <source>
        <dbReference type="PIRSR" id="PIRSR002551-1"/>
    </source>
</evidence>
<evidence type="ECO:0000256" key="15">
    <source>
        <dbReference type="PIRSR" id="PIRSR002551-2"/>
    </source>
</evidence>
<name>A0A8B7VSK1_CASCN</name>
<reference evidence="20" key="1">
    <citation type="submission" date="2025-08" db="UniProtKB">
        <authorList>
            <consortium name="RefSeq"/>
        </authorList>
    </citation>
    <scope>IDENTIFICATION</scope>
    <source>
        <tissue evidence="20">Leukocyte</tissue>
    </source>
</reference>
<keyword evidence="12 14" id="KW-1015">Disulfide bond</keyword>
<dbReference type="GO" id="GO:0046872">
    <property type="term" value="F:metal ion binding"/>
    <property type="evidence" value="ECO:0007669"/>
    <property type="project" value="UniProtKB-KW"/>
</dbReference>
<keyword evidence="19" id="KW-1185">Reference proteome</keyword>
<dbReference type="InterPro" id="IPR051298">
    <property type="entry name" value="Heme_transport/Cell_adhesion"/>
</dbReference>
<dbReference type="InterPro" id="IPR036375">
    <property type="entry name" value="Hemopexin-like_dom_sf"/>
</dbReference>
<dbReference type="SMART" id="SM00120">
    <property type="entry name" value="HX"/>
    <property type="match status" value="6"/>
</dbReference>
<proteinExistence type="inferred from homology"/>
<evidence type="ECO:0000256" key="11">
    <source>
        <dbReference type="ARBA" id="ARBA00023004"/>
    </source>
</evidence>
<feature type="disulfide bond" evidence="14">
    <location>
        <begin position="190"/>
        <end position="202"/>
    </location>
</feature>
<evidence type="ECO:0000256" key="5">
    <source>
        <dbReference type="ARBA" id="ARBA00022448"/>
    </source>
</evidence>
<dbReference type="Proteomes" id="UP001732720">
    <property type="component" value="Chromosome 1"/>
</dbReference>
<feature type="repeat" description="Hemopexin" evidence="17">
    <location>
        <begin position="262"/>
        <end position="307"/>
    </location>
</feature>
<evidence type="ECO:0000256" key="12">
    <source>
        <dbReference type="ARBA" id="ARBA00023157"/>
    </source>
</evidence>
<evidence type="ECO:0000256" key="8">
    <source>
        <dbReference type="ARBA" id="ARBA00022723"/>
    </source>
</evidence>
<keyword evidence="11 15" id="KW-0408">Iron</keyword>
<evidence type="ECO:0000256" key="17">
    <source>
        <dbReference type="PROSITE-ProRule" id="PRU01011"/>
    </source>
</evidence>
<dbReference type="PANTHER" id="PTHR22917:SF9">
    <property type="entry name" value="HEMOPEXIN"/>
    <property type="match status" value="1"/>
</dbReference>
<comment type="subcellular location">
    <subcellularLocation>
        <location evidence="2">Secreted</location>
    </subcellularLocation>
</comment>
<feature type="disulfide bond" evidence="14">
    <location>
        <begin position="369"/>
        <end position="411"/>
    </location>
</feature>
<evidence type="ECO:0000313" key="20">
    <source>
        <dbReference type="RefSeq" id="XP_020034926.1"/>
    </source>
</evidence>
<evidence type="ECO:0000256" key="16">
    <source>
        <dbReference type="PIRSR" id="PIRSR002551-3"/>
    </source>
</evidence>
<dbReference type="CTD" id="3263"/>
<evidence type="ECO:0000256" key="18">
    <source>
        <dbReference type="SAM" id="SignalP"/>
    </source>
</evidence>
<comment type="function">
    <text evidence="1">Binds heme and transports it to the liver for breakdown and iron recovery, after which the free hemopexin returns to the circulation.</text>
</comment>
<dbReference type="FunFam" id="2.110.10.10:FF:000013">
    <property type="entry name" value="Hemopexin"/>
    <property type="match status" value="1"/>
</dbReference>
<feature type="repeat" description="Hemopexin" evidence="17">
    <location>
        <begin position="96"/>
        <end position="141"/>
    </location>
</feature>
<evidence type="ECO:0000256" key="3">
    <source>
        <dbReference type="ARBA" id="ARBA00011072"/>
    </source>
</evidence>
<keyword evidence="13" id="KW-0325">Glycoprotein</keyword>
<dbReference type="SUPFAM" id="SSF50923">
    <property type="entry name" value="Hemopexin-like domain"/>
    <property type="match status" value="2"/>
</dbReference>
<dbReference type="InterPro" id="IPR018487">
    <property type="entry name" value="Hemopexin-like_repeat"/>
</dbReference>
<dbReference type="PIRSF" id="PIRSF002551">
    <property type="entry name" value="Hemopexin_chordata"/>
    <property type="match status" value="1"/>
</dbReference>
<evidence type="ECO:0000256" key="10">
    <source>
        <dbReference type="ARBA" id="ARBA00022737"/>
    </source>
</evidence>
<dbReference type="InterPro" id="IPR016358">
    <property type="entry name" value="Hemopexin"/>
</dbReference>
<feature type="chain" id="PRO_5034070405" description="Hemopexin" evidence="18">
    <location>
        <begin position="24"/>
        <end position="465"/>
    </location>
</feature>
<sequence length="465" mass="52075">MARTLGAPVALGLLGLCWSLAIANPLPSTSAHGNVAESESGSKSDSKVIEHCSDNWSFDATTLDDNGTMLFFKGEFVWKGPSWTRELISERWKNSTSSVDAAFRRGSDSVFLIKGDKVWVYPPEKKENGYPKLLQDEFPGIPSPLDAAVECHHRECQEEGIIFFQGNRKWFWDLATRTKKERFWPAVGNCTAALRWLERYYCFQGNQFLRFNPVTGEVPPKYPLDARDYFMSCPGRGHGRHRNGTGHGNGTHHGLEHTRCSPDLVLSALMSDNHGATYAFSGSHYWRLDTSQDGWHSWPIAHQWPNGPSTVDAAFSWEDKLYLIQGTQVYVFLVKRGYTLVSGYPKRLEKELGSPHGINLETVDAAFTCPGSSRLYIMAGRRLWWLDLKSGVQATWTELPWAHEKVDGALCIEKSLGPRSCSANGPSLYLIHGPNVYCYSDVEKLNAAKTLPQPQRVTSLLGCSH</sequence>
<protein>
    <recommendedName>
        <fullName evidence="4">Hemopexin</fullName>
    </recommendedName>
</protein>
<accession>A0A8B7VSK1</accession>
<keyword evidence="8 15" id="KW-0479">Metal-binding</keyword>
<feature type="repeat" description="Hemopexin" evidence="17">
    <location>
        <begin position="187"/>
        <end position="233"/>
    </location>
</feature>
<dbReference type="RefSeq" id="XP_020034926.1">
    <property type="nucleotide sequence ID" value="XM_020179337.1"/>
</dbReference>
<dbReference type="GO" id="GO:0015232">
    <property type="term" value="F:heme transmembrane transporter activity"/>
    <property type="evidence" value="ECO:0007669"/>
    <property type="project" value="InterPro"/>
</dbReference>
<evidence type="ECO:0000256" key="6">
    <source>
        <dbReference type="ARBA" id="ARBA00022525"/>
    </source>
</evidence>
<keyword evidence="9 18" id="KW-0732">Signal</keyword>
<feature type="repeat" description="Hemopexin" evidence="17">
    <location>
        <begin position="142"/>
        <end position="186"/>
    </location>
</feature>
<keyword evidence="10" id="KW-0677">Repeat</keyword>
<feature type="disulfide bond" evidence="14">
    <location>
        <begin position="52"/>
        <end position="233"/>
    </location>
</feature>
<dbReference type="Pfam" id="PF00045">
    <property type="entry name" value="Hemopexin"/>
    <property type="match status" value="4"/>
</dbReference>
<feature type="binding site" description="axial binding residue" evidence="15">
    <location>
        <position position="152"/>
    </location>
    <ligand>
        <name>heme</name>
        <dbReference type="ChEBI" id="CHEBI:30413"/>
        <label>1</label>
    </ligand>
    <ligandPart>
        <name>Fe</name>
        <dbReference type="ChEBI" id="CHEBI:18248"/>
    </ligandPart>
</feature>
<dbReference type="PROSITE" id="PS00024">
    <property type="entry name" value="HEMOPEXIN"/>
    <property type="match status" value="1"/>
</dbReference>
<dbReference type="AlphaFoldDB" id="A0A8B7VSK1"/>
<feature type="disulfide bond" evidence="14">
    <location>
        <begin position="151"/>
        <end position="156"/>
    </location>
</feature>
<dbReference type="FunFam" id="2.110.10.10:FF:000009">
    <property type="entry name" value="Hemopexin"/>
    <property type="match status" value="1"/>
</dbReference>
<keyword evidence="5" id="KW-0813">Transport</keyword>
<dbReference type="GO" id="GO:0005615">
    <property type="term" value="C:extracellular space"/>
    <property type="evidence" value="ECO:0007669"/>
    <property type="project" value="TreeGrafter"/>
</dbReference>
<dbReference type="GlyCosmos" id="A0A8B7VSK1">
    <property type="glycosylation" value="1 site, No reported glycans"/>
</dbReference>
<feature type="binding site" description="axial binding residue" evidence="15">
    <location>
        <position position="296"/>
    </location>
    <ligand>
        <name>heme</name>
        <dbReference type="ChEBI" id="CHEBI:30413"/>
        <label>2</label>
    </ligand>
    <ligandPart>
        <name>Fe</name>
        <dbReference type="ChEBI" id="CHEBI:18248"/>
    </ligandPart>
</feature>
<dbReference type="Gene3D" id="2.110.10.10">
    <property type="entry name" value="Hemopexin-like domain"/>
    <property type="match status" value="2"/>
</dbReference>
<dbReference type="RefSeq" id="XP_020034926.1">
    <property type="nucleotide sequence ID" value="XM_020179337.2"/>
</dbReference>
<evidence type="ECO:0000256" key="9">
    <source>
        <dbReference type="ARBA" id="ARBA00022729"/>
    </source>
</evidence>
<feature type="glycosylation site" description="N-linked (GlcNAc...) asparagine" evidence="16">
    <location>
        <position position="189"/>
    </location>
</feature>
<dbReference type="GO" id="GO:0006879">
    <property type="term" value="P:intracellular iron ion homeostasis"/>
    <property type="evidence" value="ECO:0007669"/>
    <property type="project" value="InterPro"/>
</dbReference>
<feature type="repeat" description="Hemopexin" evidence="17">
    <location>
        <begin position="360"/>
        <end position="399"/>
    </location>
</feature>
<dbReference type="PANTHER" id="PTHR22917">
    <property type="entry name" value="HEMOPEXIN DOMAIN-CONTAINING PROTEIN"/>
    <property type="match status" value="1"/>
</dbReference>
<feature type="signal peptide" evidence="18">
    <location>
        <begin position="1"/>
        <end position="23"/>
    </location>
</feature>
<evidence type="ECO:0000256" key="2">
    <source>
        <dbReference type="ARBA" id="ARBA00004613"/>
    </source>
</evidence>
<dbReference type="GeneID" id="109696317"/>
<dbReference type="KEGG" id="ccan:109696317"/>
<keyword evidence="6" id="KW-0964">Secreted</keyword>
<evidence type="ECO:0000256" key="13">
    <source>
        <dbReference type="ARBA" id="ARBA00023180"/>
    </source>
</evidence>
<feature type="repeat" description="Hemopexin" evidence="17">
    <location>
        <begin position="308"/>
        <end position="355"/>
    </location>
</feature>
<evidence type="ECO:0000256" key="7">
    <source>
        <dbReference type="ARBA" id="ARBA00022617"/>
    </source>
</evidence>
<organism evidence="20">
    <name type="scientific">Castor canadensis</name>
    <name type="common">American beaver</name>
    <dbReference type="NCBI Taxonomy" id="51338"/>
    <lineage>
        <taxon>Eukaryota</taxon>
        <taxon>Metazoa</taxon>
        <taxon>Chordata</taxon>
        <taxon>Craniata</taxon>
        <taxon>Vertebrata</taxon>
        <taxon>Euteleostomi</taxon>
        <taxon>Mammalia</taxon>
        <taxon>Eutheria</taxon>
        <taxon>Euarchontoglires</taxon>
        <taxon>Glires</taxon>
        <taxon>Rodentia</taxon>
        <taxon>Castorimorpha</taxon>
        <taxon>Castoridae</taxon>
        <taxon>Castor</taxon>
    </lineage>
</organism>
<evidence type="ECO:0000256" key="1">
    <source>
        <dbReference type="ARBA" id="ARBA00002031"/>
    </source>
</evidence>
<dbReference type="InterPro" id="IPR018486">
    <property type="entry name" value="Hemopexin_CS"/>
</dbReference>
<keyword evidence="7 15" id="KW-0349">Heme</keyword>
<dbReference type="OrthoDB" id="8953614at2759"/>
<evidence type="ECO:0000256" key="4">
    <source>
        <dbReference type="ARBA" id="ARBA00013632"/>
    </source>
</evidence>
<comment type="similarity">
    <text evidence="3">Belongs to the hemopexin family.</text>
</comment>
<dbReference type="InterPro" id="IPR000585">
    <property type="entry name" value="Hemopexin-like_dom"/>
</dbReference>
<gene>
    <name evidence="20" type="primary">Hpx</name>
</gene>
<feature type="binding site" description="axial binding residue" evidence="15">
    <location>
        <position position="238"/>
    </location>
    <ligand>
        <name>heme</name>
        <dbReference type="ChEBI" id="CHEBI:30413"/>
        <label>2</label>
    </ligand>
    <ligandPart>
        <name>Fe</name>
        <dbReference type="ChEBI" id="CHEBI:18248"/>
    </ligandPart>
</feature>